<reference evidence="1" key="1">
    <citation type="submission" date="2024-03" db="EMBL/GenBank/DDBJ databases">
        <title>Eukaryotic viruses encode the ribosomal protein eL40.</title>
        <authorList>
            <person name="Thomy J."/>
            <person name="Schvarcz C.R."/>
            <person name="McBeain K.A."/>
            <person name="Edwards K.F."/>
            <person name="Steward G.F."/>
        </authorList>
    </citation>
    <scope>NUCLEOTIDE SEQUENCE</scope>
    <source>
        <strain evidence="1">FloV-SA2</strain>
    </source>
</reference>
<accession>A0AB39JEW4</accession>
<proteinExistence type="predicted"/>
<evidence type="ECO:0000313" key="1">
    <source>
        <dbReference type="EMBL" id="XDO01916.1"/>
    </source>
</evidence>
<sequence length="721" mass="84846">MKFIIANEYFKNQLSMSEKQILERTIINPYLDFMKSSSYNINTAKYGVDIKQLYSKINKENMMISTKSFTKKETLVPELEKNPYIKLELDKNTKKNIKKINDSDCRSSWNPFRMFRSKKQDDSCEQGLSLNENNILFCDFDDIKHSKFEIILNYINKVDEFKKGNFFLHIEYSKIEPALVGKPHHIKIENISIYSHPESESDTDTDKYEIEEYIINRINCKIQLDCYKHKLDKDLKKVINAKKRNDKMENILNKLDLETNFKKYLDLQHPEFLLKNVSFEDIEDEKKVIDLFKQDPIKFIKQSFLRNYLSENDMPETDDYGSLIIENYEFRNDINTSLTLNKDSFDLDKYHYKGCDSSLNTSSTDENFNDHQVEYDYDNINQQDKNKLYKFMKQYNYEFIYYNNFNNIDINKNFEINNCQAIYKYNDDASYGSVVSDLNKFISNETNTSLNFNLENIKDMINVLYKSKHEHPTNFKTYIENIIKIENILLFEYSKLMKTESESDAEINNVIIKTSRYFNSECIDYKTRINRMKIILYLKKCNKYKKILSSSLATDVYKDKGSLEKLAVITTADADTAGVGVAVAVAKIEAIFSSYSNSKNFNSYIWKKIDGWSGIFFNTNHKVKNINSLVEFCYSKGSGPLPRPNNNEIDNDDGPLDKAKLHKEITKLKYKLNSVINIVDDDDTKVDKIKCKGKFDLYKSKKIAYQTKFAINEYVRFVENE</sequence>
<organism evidence="1">
    <name type="scientific">Florenciella sp. virus SA2</name>
    <dbReference type="NCBI Taxonomy" id="3240092"/>
    <lineage>
        <taxon>Viruses</taxon>
    </lineage>
</organism>
<gene>
    <name evidence="1" type="ORF">FloV-SA2_00094</name>
</gene>
<name>A0AB39JEW4_9VIRU</name>
<protein>
    <submittedName>
        <fullName evidence="1">Uncharacterized protein</fullName>
    </submittedName>
</protein>
<dbReference type="EMBL" id="PP542043">
    <property type="protein sequence ID" value="XDO01916.1"/>
    <property type="molecule type" value="Genomic_DNA"/>
</dbReference>